<feature type="domain" description="HAT C-terminal dimerisation" evidence="1">
    <location>
        <begin position="40"/>
        <end position="121"/>
    </location>
</feature>
<evidence type="ECO:0000259" key="1">
    <source>
        <dbReference type="Pfam" id="PF05699"/>
    </source>
</evidence>
<proteinExistence type="predicted"/>
<accession>A0ABQ9YSY5</accession>
<protein>
    <recommendedName>
        <fullName evidence="1">HAT C-terminal dimerisation domain-containing protein</fullName>
    </recommendedName>
</protein>
<organism evidence="2 3">
    <name type="scientific">Daphnia magna</name>
    <dbReference type="NCBI Taxonomy" id="35525"/>
    <lineage>
        <taxon>Eukaryota</taxon>
        <taxon>Metazoa</taxon>
        <taxon>Ecdysozoa</taxon>
        <taxon>Arthropoda</taxon>
        <taxon>Crustacea</taxon>
        <taxon>Branchiopoda</taxon>
        <taxon>Diplostraca</taxon>
        <taxon>Cladocera</taxon>
        <taxon>Anomopoda</taxon>
        <taxon>Daphniidae</taxon>
        <taxon>Daphnia</taxon>
    </lineage>
</organism>
<dbReference type="EMBL" id="JAOYFB010000001">
    <property type="protein sequence ID" value="KAK4003706.1"/>
    <property type="molecule type" value="Genomic_DNA"/>
</dbReference>
<keyword evidence="3" id="KW-1185">Reference proteome</keyword>
<dbReference type="SUPFAM" id="SSF53098">
    <property type="entry name" value="Ribonuclease H-like"/>
    <property type="match status" value="1"/>
</dbReference>
<reference evidence="2 3" key="1">
    <citation type="journal article" date="2023" name="Nucleic Acids Res.">
        <title>The hologenome of Daphnia magna reveals possible DNA methylation and microbiome-mediated evolution of the host genome.</title>
        <authorList>
            <person name="Chaturvedi A."/>
            <person name="Li X."/>
            <person name="Dhandapani V."/>
            <person name="Marshall H."/>
            <person name="Kissane S."/>
            <person name="Cuenca-Cambronero M."/>
            <person name="Asole G."/>
            <person name="Calvet F."/>
            <person name="Ruiz-Romero M."/>
            <person name="Marangio P."/>
            <person name="Guigo R."/>
            <person name="Rago D."/>
            <person name="Mirbahai L."/>
            <person name="Eastwood N."/>
            <person name="Colbourne J.K."/>
            <person name="Zhou J."/>
            <person name="Mallon E."/>
            <person name="Orsini L."/>
        </authorList>
    </citation>
    <scope>NUCLEOTIDE SEQUENCE [LARGE SCALE GENOMIC DNA]</scope>
    <source>
        <strain evidence="2">LRV0_1</strain>
    </source>
</reference>
<comment type="caution">
    <text evidence="2">The sequence shown here is derived from an EMBL/GenBank/DDBJ whole genome shotgun (WGS) entry which is preliminary data.</text>
</comment>
<dbReference type="InterPro" id="IPR008906">
    <property type="entry name" value="HATC_C_dom"/>
</dbReference>
<gene>
    <name evidence="2" type="ORF">OUZ56_005461</name>
</gene>
<sequence length="149" mass="17278">MPVRQLFSSLKRTPRPPSGASTSKVLEDFELYLSDPICLMEELVDEKNPEAGYRPLRPLKYWLKSRHRFPVLSFIARDVLGIAASSGSIERAFSTAMDIFGIKSVNMKTDMLNQRMFIKRNKNFTLKEKYLHNKKSELIKMDEDCVEKM</sequence>
<evidence type="ECO:0000313" key="3">
    <source>
        <dbReference type="Proteomes" id="UP001234178"/>
    </source>
</evidence>
<evidence type="ECO:0000313" key="2">
    <source>
        <dbReference type="EMBL" id="KAK4003706.1"/>
    </source>
</evidence>
<name>A0ABQ9YSY5_9CRUS</name>
<dbReference type="InterPro" id="IPR012337">
    <property type="entry name" value="RNaseH-like_sf"/>
</dbReference>
<dbReference type="Proteomes" id="UP001234178">
    <property type="component" value="Unassembled WGS sequence"/>
</dbReference>
<dbReference type="Pfam" id="PF05699">
    <property type="entry name" value="Dimer_Tnp_hAT"/>
    <property type="match status" value="1"/>
</dbReference>